<name>A0ABY6B2E3_9BURK</name>
<keyword evidence="5" id="KW-1185">Reference proteome</keyword>
<dbReference type="RefSeq" id="WP_261757441.1">
    <property type="nucleotide sequence ID" value="NZ_CP104562.2"/>
</dbReference>
<gene>
    <name evidence="4" type="ORF">N4261_22320</name>
</gene>
<keyword evidence="1" id="KW-0328">Glycosyltransferase</keyword>
<protein>
    <submittedName>
        <fullName evidence="4">Glycosyltransferase family 9 protein</fullName>
    </submittedName>
</protein>
<sequence length="351" mass="38035">MSEVPLIVRLRNFVGDVVLMVPALRLLQRQGYALRLIGKGWAGALLSGEGWPVEVRPEGTWQRTAQLRRMRHAAASVDPAFNHRPNAVLFADAFSAALECRLAGLKATGHRHEARSWLLNRALSKPPANSMHALQEYWSLASRFLDIAEDPPADIQLRLTAESRTLAAGLLKGLGVGDTDPFVLICPFTSVAPGLPSPRMWPHWSGFARLLARRGLPTVVCPGSGEEWEAARRRFPTAHCLPHVPLGTYGALLERAAVAVGNDTGPMHLAAAVGTPTLSLLGPTLPQRWAPWGSQVEVLRAYPAWIPPEAVMTRVEARLRLASGSHPPDPQAAVPLPPPEALQRPEGRSGS</sequence>
<dbReference type="Pfam" id="PF01075">
    <property type="entry name" value="Glyco_transf_9"/>
    <property type="match status" value="1"/>
</dbReference>
<dbReference type="PANTHER" id="PTHR30160:SF1">
    <property type="entry name" value="LIPOPOLYSACCHARIDE 1,2-N-ACETYLGLUCOSAMINETRANSFERASE-RELATED"/>
    <property type="match status" value="1"/>
</dbReference>
<dbReference type="Proteomes" id="UP001064933">
    <property type="component" value="Chromosome"/>
</dbReference>
<accession>A0ABY6B2E3</accession>
<reference evidence="4" key="1">
    <citation type="submission" date="2022-10" db="EMBL/GenBank/DDBJ databases">
        <title>Characterization and whole genome sequencing of a new Roseateles species, isolated from fresh water.</title>
        <authorList>
            <person name="Guliayeva D.Y."/>
            <person name="Akhremchuk A.E."/>
            <person name="Sikolenko M.A."/>
            <person name="Valentovich L.N."/>
            <person name="Sidarenka A.V."/>
        </authorList>
    </citation>
    <scope>NUCLEOTIDE SEQUENCE</scope>
    <source>
        <strain evidence="4">BIM B-1768</strain>
    </source>
</reference>
<keyword evidence="2" id="KW-0808">Transferase</keyword>
<evidence type="ECO:0000256" key="2">
    <source>
        <dbReference type="ARBA" id="ARBA00022679"/>
    </source>
</evidence>
<dbReference type="CDD" id="cd03789">
    <property type="entry name" value="GT9_LPS_heptosyltransferase"/>
    <property type="match status" value="1"/>
</dbReference>
<evidence type="ECO:0000313" key="4">
    <source>
        <dbReference type="EMBL" id="UXH77688.1"/>
    </source>
</evidence>
<feature type="compositionally biased region" description="Pro residues" evidence="3">
    <location>
        <begin position="327"/>
        <end position="340"/>
    </location>
</feature>
<feature type="region of interest" description="Disordered" evidence="3">
    <location>
        <begin position="322"/>
        <end position="351"/>
    </location>
</feature>
<dbReference type="SUPFAM" id="SSF53756">
    <property type="entry name" value="UDP-Glycosyltransferase/glycogen phosphorylase"/>
    <property type="match status" value="1"/>
</dbReference>
<dbReference type="Gene3D" id="3.40.50.2000">
    <property type="entry name" value="Glycogen Phosphorylase B"/>
    <property type="match status" value="2"/>
</dbReference>
<proteinExistence type="predicted"/>
<evidence type="ECO:0000256" key="1">
    <source>
        <dbReference type="ARBA" id="ARBA00022676"/>
    </source>
</evidence>
<dbReference type="InterPro" id="IPR002201">
    <property type="entry name" value="Glyco_trans_9"/>
</dbReference>
<evidence type="ECO:0000256" key="3">
    <source>
        <dbReference type="SAM" id="MobiDB-lite"/>
    </source>
</evidence>
<dbReference type="InterPro" id="IPR051199">
    <property type="entry name" value="LPS_LOS_Heptosyltrfase"/>
</dbReference>
<evidence type="ECO:0000313" key="5">
    <source>
        <dbReference type="Proteomes" id="UP001064933"/>
    </source>
</evidence>
<dbReference type="EMBL" id="CP104562">
    <property type="protein sequence ID" value="UXH77688.1"/>
    <property type="molecule type" value="Genomic_DNA"/>
</dbReference>
<organism evidence="4 5">
    <name type="scientific">Roseateles amylovorans</name>
    <dbReference type="NCBI Taxonomy" id="2978473"/>
    <lineage>
        <taxon>Bacteria</taxon>
        <taxon>Pseudomonadati</taxon>
        <taxon>Pseudomonadota</taxon>
        <taxon>Betaproteobacteria</taxon>
        <taxon>Burkholderiales</taxon>
        <taxon>Sphaerotilaceae</taxon>
        <taxon>Roseateles</taxon>
    </lineage>
</organism>
<dbReference type="PANTHER" id="PTHR30160">
    <property type="entry name" value="TETRAACYLDISACCHARIDE 4'-KINASE-RELATED"/>
    <property type="match status" value="1"/>
</dbReference>